<dbReference type="InterPro" id="IPR036928">
    <property type="entry name" value="AS_sf"/>
</dbReference>
<dbReference type="AlphaFoldDB" id="A0A3R8WX82"/>
<reference evidence="4 5" key="1">
    <citation type="submission" date="2017-10" db="EMBL/GenBank/DDBJ databases">
        <title>Draft genome of actinobacteria isolated from guarana (Paullinia cupana (Mart.) Ducke.</title>
        <authorList>
            <person name="Siqueira K.A."/>
            <person name="Liotti R.G."/>
            <person name="Mendes T.A."/>
            <person name="Soares M.A."/>
        </authorList>
    </citation>
    <scope>NUCLEOTIDE SEQUENCE [LARGE SCALE GENOMIC DNA]</scope>
    <source>
        <strain evidence="4 5">199</strain>
    </source>
</reference>
<protein>
    <submittedName>
        <fullName evidence="4">Amidase</fullName>
    </submittedName>
</protein>
<dbReference type="Proteomes" id="UP000276379">
    <property type="component" value="Unassembled WGS sequence"/>
</dbReference>
<gene>
    <name evidence="4" type="ORF">CQW44_05300</name>
</gene>
<dbReference type="InterPro" id="IPR020556">
    <property type="entry name" value="Amidase_CS"/>
</dbReference>
<dbReference type="PANTHER" id="PTHR11895">
    <property type="entry name" value="TRANSAMIDASE"/>
    <property type="match status" value="1"/>
</dbReference>
<dbReference type="RefSeq" id="WP_125212765.1">
    <property type="nucleotide sequence ID" value="NZ_PDES01000002.1"/>
</dbReference>
<evidence type="ECO:0000256" key="2">
    <source>
        <dbReference type="SAM" id="MobiDB-lite"/>
    </source>
</evidence>
<keyword evidence="5" id="KW-1185">Reference proteome</keyword>
<dbReference type="EMBL" id="PDES01000002">
    <property type="protein sequence ID" value="RRQ88573.1"/>
    <property type="molecule type" value="Genomic_DNA"/>
</dbReference>
<dbReference type="Pfam" id="PF01425">
    <property type="entry name" value="Amidase"/>
    <property type="match status" value="1"/>
</dbReference>
<evidence type="ECO:0000313" key="5">
    <source>
        <dbReference type="Proteomes" id="UP000276379"/>
    </source>
</evidence>
<dbReference type="InterPro" id="IPR000120">
    <property type="entry name" value="Amidase"/>
</dbReference>
<dbReference type="PANTHER" id="PTHR11895:SF7">
    <property type="entry name" value="GLUTAMYL-TRNA(GLN) AMIDOTRANSFERASE SUBUNIT A, MITOCHONDRIAL"/>
    <property type="match status" value="1"/>
</dbReference>
<name>A0A3R8WX82_9ACTN</name>
<sequence>MSELHELSAVRQAELIAAGELTAPELLEHYLARVERLDHEVGAFITVTEDLARAQAAESQRRADRARRGEGRIGPLHGVPVPVKDSVHVAGVPTSFASAAVIPGPAVRDDHVVGRLRRAGTVMIGKTNLSEFELSGHCENRIAPPARTPWDPRRSAGGSSGGAAAAVAAGLSPLAHGSDSAGSVRGPASACGLVGFKPSRGLVPGGPTSYDVSGLTTSGALARTVADTAALLDVLTTDTAGAPVWRARPESGGTFCGHAARVPRRLRVALVEHAAVPGVEVDAECRAAAANAAALLDRLGHRVEPARLLADGALGRAFPVVWSVLTAARSVAPEHEDELMPLTRFLRAQGRRHDGVAFAEALREFRAIATRTAAHFAAYDVVLTPTLAAPPLPVGHLRNEADPAAESAATVAFSPFTCLYNVTGQPAVSLPLHWSAEGLPIGVMLAAPRGDDALLISLAAQLEREQPWSGRRPGIW</sequence>
<comment type="caution">
    <text evidence="4">The sequence shown here is derived from an EMBL/GenBank/DDBJ whole genome shotgun (WGS) entry which is preliminary data.</text>
</comment>
<evidence type="ECO:0000259" key="3">
    <source>
        <dbReference type="Pfam" id="PF01425"/>
    </source>
</evidence>
<evidence type="ECO:0000256" key="1">
    <source>
        <dbReference type="ARBA" id="ARBA00009199"/>
    </source>
</evidence>
<proteinExistence type="inferred from homology"/>
<dbReference type="PROSITE" id="PS00571">
    <property type="entry name" value="AMIDASES"/>
    <property type="match status" value="1"/>
</dbReference>
<organism evidence="4 5">
    <name type="scientific">Streptomyces griseofuscus</name>
    <dbReference type="NCBI Taxonomy" id="146922"/>
    <lineage>
        <taxon>Bacteria</taxon>
        <taxon>Bacillati</taxon>
        <taxon>Actinomycetota</taxon>
        <taxon>Actinomycetes</taxon>
        <taxon>Kitasatosporales</taxon>
        <taxon>Streptomycetaceae</taxon>
        <taxon>Streptomyces</taxon>
    </lineage>
</organism>
<feature type="region of interest" description="Disordered" evidence="2">
    <location>
        <begin position="143"/>
        <end position="162"/>
    </location>
</feature>
<feature type="region of interest" description="Disordered" evidence="2">
    <location>
        <begin position="58"/>
        <end position="79"/>
    </location>
</feature>
<feature type="compositionally biased region" description="Basic and acidic residues" evidence="2">
    <location>
        <begin position="59"/>
        <end position="71"/>
    </location>
</feature>
<evidence type="ECO:0000313" key="4">
    <source>
        <dbReference type="EMBL" id="RRQ88573.1"/>
    </source>
</evidence>
<accession>A0A3R8WX82</accession>
<dbReference type="GO" id="GO:0003824">
    <property type="term" value="F:catalytic activity"/>
    <property type="evidence" value="ECO:0007669"/>
    <property type="project" value="InterPro"/>
</dbReference>
<comment type="similarity">
    <text evidence="1">Belongs to the amidase family.</text>
</comment>
<dbReference type="Gene3D" id="3.90.1300.10">
    <property type="entry name" value="Amidase signature (AS) domain"/>
    <property type="match status" value="1"/>
</dbReference>
<feature type="domain" description="Amidase" evidence="3">
    <location>
        <begin position="25"/>
        <end position="455"/>
    </location>
</feature>
<dbReference type="InterPro" id="IPR023631">
    <property type="entry name" value="Amidase_dom"/>
</dbReference>
<dbReference type="SUPFAM" id="SSF75304">
    <property type="entry name" value="Amidase signature (AS) enzymes"/>
    <property type="match status" value="1"/>
</dbReference>